<dbReference type="InterPro" id="IPR008927">
    <property type="entry name" value="6-PGluconate_DH-like_C_sf"/>
</dbReference>
<keyword evidence="6 11" id="KW-0566">Pantothenate biosynthesis</keyword>
<evidence type="ECO:0000256" key="1">
    <source>
        <dbReference type="ARBA" id="ARBA00002919"/>
    </source>
</evidence>
<dbReference type="SUPFAM" id="SSF51735">
    <property type="entry name" value="NAD(P)-binding Rossmann-fold domains"/>
    <property type="match status" value="1"/>
</dbReference>
<comment type="caution">
    <text evidence="14">The sequence shown here is derived from an EMBL/GenBank/DDBJ whole genome shotgun (WGS) entry which is preliminary data.</text>
</comment>
<sequence>MNIAVIGAGAIGMLCSYYLAPTHNVTLVTRSVEQSNKINQVGLTLYRSSHTYTLKKMNAIPIELFTPENIDLMIVTVKQHQLESLLPTLQLISQDTPLLFLQNGMGHLELLHHVSSSTIFAGIVKHGAIKVNSHTVEHRGIGDISIGRIQGKLDLHPLESATSDFFPIKIVNDISRRMVEKLVVNACINPLTTMLHVSNGELVSNVHYQKLVQAVYSELNKIPFIKENEISLDSVNKVCLQTSTNLSSMLMDIKFKRKTEIDSIVGFVLKKAKSQQIDTPYLQFLFDVVKGKETQIIEKS</sequence>
<dbReference type="SUPFAM" id="SSF48179">
    <property type="entry name" value="6-phosphogluconate dehydrogenase C-terminal domain-like"/>
    <property type="match status" value="1"/>
</dbReference>
<protein>
    <recommendedName>
        <fullName evidence="5 11">2-dehydropantoate 2-reductase</fullName>
        <ecNumber evidence="4 11">1.1.1.169</ecNumber>
    </recommendedName>
    <alternativeName>
        <fullName evidence="9 11">Ketopantoate reductase</fullName>
    </alternativeName>
</protein>
<evidence type="ECO:0000256" key="11">
    <source>
        <dbReference type="RuleBase" id="RU362068"/>
    </source>
</evidence>
<evidence type="ECO:0000256" key="9">
    <source>
        <dbReference type="ARBA" id="ARBA00032024"/>
    </source>
</evidence>
<evidence type="ECO:0000256" key="5">
    <source>
        <dbReference type="ARBA" id="ARBA00019465"/>
    </source>
</evidence>
<evidence type="ECO:0000256" key="4">
    <source>
        <dbReference type="ARBA" id="ARBA00013014"/>
    </source>
</evidence>
<evidence type="ECO:0000256" key="10">
    <source>
        <dbReference type="ARBA" id="ARBA00048793"/>
    </source>
</evidence>
<comment type="similarity">
    <text evidence="3 11">Belongs to the ketopantoate reductase family.</text>
</comment>
<keyword evidence="15" id="KW-1185">Reference proteome</keyword>
<dbReference type="NCBIfam" id="NF005093">
    <property type="entry name" value="PRK06522.2-4"/>
    <property type="match status" value="1"/>
</dbReference>
<feature type="domain" description="Ketopantoate reductase N-terminal" evidence="12">
    <location>
        <begin position="3"/>
        <end position="150"/>
    </location>
</feature>
<dbReference type="PATRIC" id="fig|1150625.3.peg.1176"/>
<evidence type="ECO:0000259" key="12">
    <source>
        <dbReference type="Pfam" id="PF02558"/>
    </source>
</evidence>
<dbReference type="InterPro" id="IPR013752">
    <property type="entry name" value="KPA_reductase"/>
</dbReference>
<evidence type="ECO:0000313" key="15">
    <source>
        <dbReference type="Proteomes" id="UP000074108"/>
    </source>
</evidence>
<name>A0A147K9Y9_9BACI</name>
<dbReference type="PANTHER" id="PTHR43765:SF2">
    <property type="entry name" value="2-DEHYDROPANTOATE 2-REDUCTASE"/>
    <property type="match status" value="1"/>
</dbReference>
<dbReference type="OrthoDB" id="9800163at2"/>
<evidence type="ECO:0000256" key="3">
    <source>
        <dbReference type="ARBA" id="ARBA00007870"/>
    </source>
</evidence>
<comment type="pathway">
    <text evidence="2 11">Cofactor biosynthesis; (R)-pantothenate biosynthesis; (R)-pantoate from 3-methyl-2-oxobutanoate: step 2/2.</text>
</comment>
<dbReference type="EC" id="1.1.1.169" evidence="4 11"/>
<dbReference type="UniPathway" id="UPA00028">
    <property type="reaction ID" value="UER00004"/>
</dbReference>
<dbReference type="Pfam" id="PF08546">
    <property type="entry name" value="ApbA_C"/>
    <property type="match status" value="1"/>
</dbReference>
<feature type="domain" description="Ketopantoate reductase C-terminal" evidence="13">
    <location>
        <begin position="173"/>
        <end position="293"/>
    </location>
</feature>
<reference evidence="14 15" key="1">
    <citation type="journal article" date="2016" name="Front. Microbiol.">
        <title>Microevolution Analysis of Bacillus coahuilensis Unveils Differences in Phosphorus Acquisition Strategies and Their Regulation.</title>
        <authorList>
            <person name="Gomez-Lunar Z."/>
            <person name="Hernandez-Gonzalez I."/>
            <person name="Rodriguez-Torres M.D."/>
            <person name="Souza V."/>
            <person name="Olmedo-Alvarez G."/>
        </authorList>
    </citation>
    <scope>NUCLEOTIDE SEQUENCE [LARGE SCALE GENOMIC DNA]</scope>
    <source>
        <strain evidence="15">p1.1.43</strain>
    </source>
</reference>
<comment type="catalytic activity">
    <reaction evidence="10 11">
        <text>(R)-pantoate + NADP(+) = 2-dehydropantoate + NADPH + H(+)</text>
        <dbReference type="Rhea" id="RHEA:16233"/>
        <dbReference type="ChEBI" id="CHEBI:11561"/>
        <dbReference type="ChEBI" id="CHEBI:15378"/>
        <dbReference type="ChEBI" id="CHEBI:15980"/>
        <dbReference type="ChEBI" id="CHEBI:57783"/>
        <dbReference type="ChEBI" id="CHEBI:58349"/>
        <dbReference type="EC" id="1.1.1.169"/>
    </reaction>
</comment>
<dbReference type="InterPro" id="IPR036291">
    <property type="entry name" value="NAD(P)-bd_dom_sf"/>
</dbReference>
<dbReference type="STRING" id="1150625.Q75_05615"/>
<dbReference type="AlphaFoldDB" id="A0A147K9Y9"/>
<dbReference type="GO" id="GO:0005737">
    <property type="term" value="C:cytoplasm"/>
    <property type="evidence" value="ECO:0007669"/>
    <property type="project" value="TreeGrafter"/>
</dbReference>
<dbReference type="InterPro" id="IPR013332">
    <property type="entry name" value="KPR_N"/>
</dbReference>
<evidence type="ECO:0000259" key="13">
    <source>
        <dbReference type="Pfam" id="PF08546"/>
    </source>
</evidence>
<dbReference type="NCBIfam" id="TIGR00745">
    <property type="entry name" value="apbA_panE"/>
    <property type="match status" value="1"/>
</dbReference>
<dbReference type="GO" id="GO:0050661">
    <property type="term" value="F:NADP binding"/>
    <property type="evidence" value="ECO:0007669"/>
    <property type="project" value="TreeGrafter"/>
</dbReference>
<dbReference type="InterPro" id="IPR003710">
    <property type="entry name" value="ApbA"/>
</dbReference>
<accession>A0A147K9Y9</accession>
<dbReference type="Gene3D" id="1.10.1040.10">
    <property type="entry name" value="N-(1-d-carboxylethyl)-l-norvaline Dehydrogenase, domain 2"/>
    <property type="match status" value="1"/>
</dbReference>
<evidence type="ECO:0000313" key="14">
    <source>
        <dbReference type="EMBL" id="KUP07332.1"/>
    </source>
</evidence>
<dbReference type="Proteomes" id="UP000074108">
    <property type="component" value="Unassembled WGS sequence"/>
</dbReference>
<evidence type="ECO:0000256" key="2">
    <source>
        <dbReference type="ARBA" id="ARBA00004994"/>
    </source>
</evidence>
<comment type="function">
    <text evidence="1 11">Catalyzes the NADPH-dependent reduction of ketopantoate into pantoic acid.</text>
</comment>
<dbReference type="InterPro" id="IPR013328">
    <property type="entry name" value="6PGD_dom2"/>
</dbReference>
<dbReference type="PANTHER" id="PTHR43765">
    <property type="entry name" value="2-DEHYDROPANTOATE 2-REDUCTASE-RELATED"/>
    <property type="match status" value="1"/>
</dbReference>
<dbReference type="InterPro" id="IPR050838">
    <property type="entry name" value="Ketopantoate_reductase"/>
</dbReference>
<evidence type="ECO:0000256" key="8">
    <source>
        <dbReference type="ARBA" id="ARBA00023002"/>
    </source>
</evidence>
<proteinExistence type="inferred from homology"/>
<dbReference type="Pfam" id="PF02558">
    <property type="entry name" value="ApbA"/>
    <property type="match status" value="1"/>
</dbReference>
<organism evidence="14 15">
    <name type="scientific">Bacillus coahuilensis p1.1.43</name>
    <dbReference type="NCBI Taxonomy" id="1150625"/>
    <lineage>
        <taxon>Bacteria</taxon>
        <taxon>Bacillati</taxon>
        <taxon>Bacillota</taxon>
        <taxon>Bacilli</taxon>
        <taxon>Bacillales</taxon>
        <taxon>Bacillaceae</taxon>
        <taxon>Bacillus</taxon>
    </lineage>
</organism>
<gene>
    <name evidence="14" type="ORF">Q75_05615</name>
</gene>
<dbReference type="RefSeq" id="WP_059350699.1">
    <property type="nucleotide sequence ID" value="NZ_LDYG01000023.1"/>
</dbReference>
<evidence type="ECO:0000256" key="7">
    <source>
        <dbReference type="ARBA" id="ARBA00022857"/>
    </source>
</evidence>
<dbReference type="EMBL" id="LDYG01000023">
    <property type="protein sequence ID" value="KUP07332.1"/>
    <property type="molecule type" value="Genomic_DNA"/>
</dbReference>
<dbReference type="GO" id="GO:0008677">
    <property type="term" value="F:2-dehydropantoate 2-reductase activity"/>
    <property type="evidence" value="ECO:0007669"/>
    <property type="project" value="UniProtKB-EC"/>
</dbReference>
<dbReference type="GO" id="GO:0015940">
    <property type="term" value="P:pantothenate biosynthetic process"/>
    <property type="evidence" value="ECO:0007669"/>
    <property type="project" value="UniProtKB-UniPathway"/>
</dbReference>
<keyword evidence="7 11" id="KW-0521">NADP</keyword>
<keyword evidence="8 11" id="KW-0560">Oxidoreductase</keyword>
<dbReference type="Gene3D" id="3.40.50.720">
    <property type="entry name" value="NAD(P)-binding Rossmann-like Domain"/>
    <property type="match status" value="1"/>
</dbReference>
<evidence type="ECO:0000256" key="6">
    <source>
        <dbReference type="ARBA" id="ARBA00022655"/>
    </source>
</evidence>